<feature type="signal peptide" evidence="2">
    <location>
        <begin position="1"/>
        <end position="22"/>
    </location>
</feature>
<feature type="region of interest" description="Disordered" evidence="1">
    <location>
        <begin position="63"/>
        <end position="112"/>
    </location>
</feature>
<accession>A0A1H4DHG5</accession>
<dbReference type="EMBL" id="FNQR01000007">
    <property type="protein sequence ID" value="SEA71946.1"/>
    <property type="molecule type" value="Genomic_DNA"/>
</dbReference>
<evidence type="ECO:0000256" key="1">
    <source>
        <dbReference type="SAM" id="MobiDB-lite"/>
    </source>
</evidence>
<dbReference type="OrthoDB" id="275270at2"/>
<evidence type="ECO:0000313" key="3">
    <source>
        <dbReference type="EMBL" id="SEA71946.1"/>
    </source>
</evidence>
<gene>
    <name evidence="3" type="ORF">SAMN05421743_107127</name>
</gene>
<reference evidence="3 4" key="1">
    <citation type="submission" date="2016-10" db="EMBL/GenBank/DDBJ databases">
        <authorList>
            <person name="de Groot N.N."/>
        </authorList>
    </citation>
    <scope>NUCLEOTIDE SEQUENCE [LARGE SCALE GENOMIC DNA]</scope>
    <source>
        <strain evidence="3 4">CCM7597</strain>
    </source>
</reference>
<feature type="chain" id="PRO_5038838300" evidence="2">
    <location>
        <begin position="23"/>
        <end position="721"/>
    </location>
</feature>
<dbReference type="Proteomes" id="UP000198584">
    <property type="component" value="Unassembled WGS sequence"/>
</dbReference>
<proteinExistence type="predicted"/>
<evidence type="ECO:0000313" key="4">
    <source>
        <dbReference type="Proteomes" id="UP000198584"/>
    </source>
</evidence>
<keyword evidence="4" id="KW-1185">Reference proteome</keyword>
<dbReference type="STRING" id="571932.SAMN05421743_107127"/>
<dbReference type="Gene3D" id="2.60.120.260">
    <property type="entry name" value="Galactose-binding domain-like"/>
    <property type="match status" value="1"/>
</dbReference>
<dbReference type="AlphaFoldDB" id="A0A1H4DHG5"/>
<keyword evidence="2" id="KW-0732">Signal</keyword>
<protein>
    <submittedName>
        <fullName evidence="3">Immune inhibitor A peptidase M6</fullName>
    </submittedName>
</protein>
<evidence type="ECO:0000256" key="2">
    <source>
        <dbReference type="SAM" id="SignalP"/>
    </source>
</evidence>
<dbReference type="RefSeq" id="WP_093044906.1">
    <property type="nucleotide sequence ID" value="NZ_FNQR01000007.1"/>
</dbReference>
<dbReference type="Pfam" id="PF20773">
    <property type="entry name" value="InhA-like_MAM"/>
    <property type="match status" value="1"/>
</dbReference>
<organism evidence="3 4">
    <name type="scientific">Thalassobacillus cyri</name>
    <dbReference type="NCBI Taxonomy" id="571932"/>
    <lineage>
        <taxon>Bacteria</taxon>
        <taxon>Bacillati</taxon>
        <taxon>Bacillota</taxon>
        <taxon>Bacilli</taxon>
        <taxon>Bacillales</taxon>
        <taxon>Bacillaceae</taxon>
        <taxon>Thalassobacillus</taxon>
    </lineage>
</organism>
<sequence length="721" mass="81872">MNKKFTALLSASALTLSLFAPAAGTGNVSAESKYSNFNTERYTDRIDIDGMLERKANDEAFQKQAKQKIKENAESTSFNLDESTTSTKGQKKGKGNEEASSDGEQTDSNFTYDGGTKQFLTRNLSFKPFTLRSVGENVEIWVANDLSFPDGDPRPAHVVTQEQVDKLTAEFDNNIYPTDTEFFGTPDSHDGSNSLLEELGYVPEGYYDGEGDKIVMLVDNIKDDNFNDPTYPFFVAGFYWSTLEMYMDRNIITIDTNNWEERLESTFYGTTIHELQHLIHDDNDSDETSWLNEGMSTFSEYLGGYGMDAGSINFLLDHPENSLINWDEHRTASTGPETIADYGLVQLFTLYSYEQFGQEFIRALAKSEDNSIESFNNVLKKFGYNTSFTEVYQNFSTALTIDDNVFKGGKYGFENIDLRELPIGDGETRGMTVNFEKAETYEKDGVPAWGTDYKIFDFEDNAKIDDFNFNGVDFIPTPWETVADPLGSDNQVYWGNQGDEADNSIIFEADLTNVNEATLQFDNYIDIEEHWDFGVVQVSTDNGQTWTSLGNENTTSDIVEQGYPKIKNNLPGFTGHYEDWQQETFDLSDYAGEKVHISFRYLTDWGYNDAGWFVDNIEVPEIGLSYDGSSLESFQSMDELLENYVEYGVSFVNEKSNGEHRVLHVDPFNVTEEEALQFKQLFKEGKTYMTTYYAAPQESLNPVSFEYEIKFKKNETKEGSN</sequence>
<name>A0A1H4DHG5_9BACI</name>